<feature type="coiled-coil region" evidence="1">
    <location>
        <begin position="95"/>
        <end position="122"/>
    </location>
</feature>
<keyword evidence="2" id="KW-0472">Membrane</keyword>
<sequence length="294" mass="32960">MFLSRSKQILVFLIVLLIWGAAPIVVWVVHGDWPASAGEYGDLFGGVGALFSGLAFAGLIGTLVMQREALAKQSEELVLTRDSVEQQTKELSLSSEALQLQVNEMMAQRAEMEASRETLEQQQAVMAKQAFEGTFFQMLKLWNDRVGEIASQLPTSIGRQGRANFHEFHDAIGEWGQQSNGSSVRIVAPDAAEVYNRFPVELQTYFMLLYNLIAFVDNANLADADKKSYVRLIRAHLVDDEMVVLLYNCVGAKGRGLGMLAYKYHLFRYLLPETKKTHAKAWDLFRSEFGKKAV</sequence>
<proteinExistence type="predicted"/>
<evidence type="ECO:0000313" key="3">
    <source>
        <dbReference type="EMBL" id="UWP94284.1"/>
    </source>
</evidence>
<dbReference type="AlphaFoldDB" id="A0A9Q9H663"/>
<dbReference type="Proteomes" id="UP001057991">
    <property type="component" value="Chromosome"/>
</dbReference>
<reference evidence="3" key="1">
    <citation type="submission" date="2021-08" db="EMBL/GenBank/DDBJ databases">
        <authorList>
            <person name="Nwanade C."/>
            <person name="Wang M."/>
            <person name="Masoudi A."/>
            <person name="Yu Z."/>
            <person name="Liu J."/>
        </authorList>
    </citation>
    <scope>NUCLEOTIDE SEQUENCE</scope>
    <source>
        <strain evidence="3">S056</strain>
    </source>
</reference>
<evidence type="ECO:0000313" key="4">
    <source>
        <dbReference type="Proteomes" id="UP001057991"/>
    </source>
</evidence>
<evidence type="ECO:0000256" key="2">
    <source>
        <dbReference type="SAM" id="Phobius"/>
    </source>
</evidence>
<evidence type="ECO:0000256" key="1">
    <source>
        <dbReference type="SAM" id="Coils"/>
    </source>
</evidence>
<dbReference type="InterPro" id="IPR031709">
    <property type="entry name" value="PutAbiC"/>
</dbReference>
<keyword evidence="2" id="KW-1133">Transmembrane helix</keyword>
<feature type="transmembrane region" description="Helical" evidence="2">
    <location>
        <begin position="43"/>
        <end position="64"/>
    </location>
</feature>
<dbReference type="EMBL" id="CP080776">
    <property type="protein sequence ID" value="UWP94284.1"/>
    <property type="molecule type" value="Genomic_DNA"/>
</dbReference>
<dbReference type="RefSeq" id="WP_259790680.1">
    <property type="nucleotide sequence ID" value="NZ_CP080774.1"/>
</dbReference>
<keyword evidence="1" id="KW-0175">Coiled coil</keyword>
<feature type="transmembrane region" description="Helical" evidence="2">
    <location>
        <begin position="9"/>
        <end position="31"/>
    </location>
</feature>
<dbReference type="Pfam" id="PF16872">
    <property type="entry name" value="putAbiC"/>
    <property type="match status" value="1"/>
</dbReference>
<accession>A0A9Q9H663</accession>
<gene>
    <name evidence="3" type="ORF">K3X48_08435</name>
</gene>
<organism evidence="3 4">
    <name type="scientific">Aliiroseovarius crassostreae</name>
    <dbReference type="NCBI Taxonomy" id="154981"/>
    <lineage>
        <taxon>Bacteria</taxon>
        <taxon>Pseudomonadati</taxon>
        <taxon>Pseudomonadota</taxon>
        <taxon>Alphaproteobacteria</taxon>
        <taxon>Rhodobacterales</taxon>
        <taxon>Paracoccaceae</taxon>
        <taxon>Aliiroseovarius</taxon>
    </lineage>
</organism>
<name>A0A9Q9H663_9RHOB</name>
<keyword evidence="2" id="KW-0812">Transmembrane</keyword>
<protein>
    <submittedName>
        <fullName evidence="3">Phage abortive infection protein</fullName>
    </submittedName>
</protein>